<keyword evidence="3" id="KW-1185">Reference proteome</keyword>
<reference evidence="4" key="1">
    <citation type="submission" date="2025-08" db="UniProtKB">
        <authorList>
            <consortium name="RefSeq"/>
        </authorList>
    </citation>
    <scope>IDENTIFICATION</scope>
</reference>
<protein>
    <submittedName>
        <fullName evidence="4">Uncharacterized protein LOC112045565</fullName>
    </submittedName>
</protein>
<dbReference type="OrthoDB" id="7429312at2759"/>
<feature type="chain" id="PRO_5044639018" evidence="2">
    <location>
        <begin position="34"/>
        <end position="108"/>
    </location>
</feature>
<dbReference type="RefSeq" id="XP_023937565.1">
    <property type="nucleotide sequence ID" value="XM_024081797.2"/>
</dbReference>
<proteinExistence type="predicted"/>
<feature type="region of interest" description="Disordered" evidence="1">
    <location>
        <begin position="55"/>
        <end position="108"/>
    </location>
</feature>
<sequence length="108" mass="11914">MRLIPTVSIPHSTAKMKILCLLLFGFWLAIAHGQNIPSSPSFATRMHQNLRPLKRVARQDIPPPPDGIPPPPEDIPPPPGMLDDHQHSLLRKKREARGVGGSLPTRKG</sequence>
<dbReference type="KEGG" id="bany:112045565"/>
<evidence type="ECO:0000313" key="3">
    <source>
        <dbReference type="Proteomes" id="UP001652582"/>
    </source>
</evidence>
<keyword evidence="2" id="KW-0732">Signal</keyword>
<feature type="compositionally biased region" description="Pro residues" evidence="1">
    <location>
        <begin position="61"/>
        <end position="80"/>
    </location>
</feature>
<evidence type="ECO:0000313" key="4">
    <source>
        <dbReference type="RefSeq" id="XP_023937565.1"/>
    </source>
</evidence>
<gene>
    <name evidence="4" type="primary">LOC112045565</name>
</gene>
<name>A0A6J1MSQ8_BICAN</name>
<organism evidence="3 4">
    <name type="scientific">Bicyclus anynana</name>
    <name type="common">Squinting bush brown butterfly</name>
    <dbReference type="NCBI Taxonomy" id="110368"/>
    <lineage>
        <taxon>Eukaryota</taxon>
        <taxon>Metazoa</taxon>
        <taxon>Ecdysozoa</taxon>
        <taxon>Arthropoda</taxon>
        <taxon>Hexapoda</taxon>
        <taxon>Insecta</taxon>
        <taxon>Pterygota</taxon>
        <taxon>Neoptera</taxon>
        <taxon>Endopterygota</taxon>
        <taxon>Lepidoptera</taxon>
        <taxon>Glossata</taxon>
        <taxon>Ditrysia</taxon>
        <taxon>Papilionoidea</taxon>
        <taxon>Nymphalidae</taxon>
        <taxon>Satyrinae</taxon>
        <taxon>Satyrini</taxon>
        <taxon>Mycalesina</taxon>
        <taxon>Bicyclus</taxon>
    </lineage>
</organism>
<feature type="signal peptide" evidence="2">
    <location>
        <begin position="1"/>
        <end position="33"/>
    </location>
</feature>
<evidence type="ECO:0000256" key="1">
    <source>
        <dbReference type="SAM" id="MobiDB-lite"/>
    </source>
</evidence>
<dbReference type="GeneID" id="112045565"/>
<dbReference type="Proteomes" id="UP001652582">
    <property type="component" value="Chromosome 17"/>
</dbReference>
<dbReference type="AlphaFoldDB" id="A0A6J1MSQ8"/>
<accession>A0A6J1MSQ8</accession>
<evidence type="ECO:0000256" key="2">
    <source>
        <dbReference type="SAM" id="SignalP"/>
    </source>
</evidence>